<name>A0A6N8DR13_RHOAC</name>
<reference evidence="2 3" key="1">
    <citation type="submission" date="2019-11" db="EMBL/GenBank/DDBJ databases">
        <title>Whole-genome sequence of a Rhodoblastus acidophilus DSM 142.</title>
        <authorList>
            <person name="Kyndt J.A."/>
            <person name="Meyer T.E."/>
        </authorList>
    </citation>
    <scope>NUCLEOTIDE SEQUENCE [LARGE SCALE GENOMIC DNA]</scope>
    <source>
        <strain evidence="2 3">DSM 142</strain>
    </source>
</reference>
<dbReference type="AlphaFoldDB" id="A0A6N8DR13"/>
<proteinExistence type="predicted"/>
<dbReference type="OrthoDB" id="7822896at2"/>
<gene>
    <name evidence="2" type="ORF">GJ654_18115</name>
</gene>
<protein>
    <submittedName>
        <fullName evidence="2">Molecular chaperone DnaJ</fullName>
    </submittedName>
</protein>
<organism evidence="2 3">
    <name type="scientific">Rhodoblastus acidophilus</name>
    <name type="common">Rhodopseudomonas acidophila</name>
    <dbReference type="NCBI Taxonomy" id="1074"/>
    <lineage>
        <taxon>Bacteria</taxon>
        <taxon>Pseudomonadati</taxon>
        <taxon>Pseudomonadota</taxon>
        <taxon>Alphaproteobacteria</taxon>
        <taxon>Hyphomicrobiales</taxon>
        <taxon>Rhodoblastaceae</taxon>
        <taxon>Rhodoblastus</taxon>
    </lineage>
</organism>
<dbReference type="SMART" id="SM00271">
    <property type="entry name" value="DnaJ"/>
    <property type="match status" value="1"/>
</dbReference>
<evidence type="ECO:0000313" key="2">
    <source>
        <dbReference type="EMBL" id="MTV32899.1"/>
    </source>
</evidence>
<feature type="domain" description="J" evidence="1">
    <location>
        <begin position="167"/>
        <end position="220"/>
    </location>
</feature>
<accession>A0A6N8DR13</accession>
<dbReference type="EMBL" id="WNKS01000023">
    <property type="protein sequence ID" value="MTV32899.1"/>
    <property type="molecule type" value="Genomic_DNA"/>
</dbReference>
<dbReference type="CDD" id="cd06257">
    <property type="entry name" value="DnaJ"/>
    <property type="match status" value="1"/>
</dbReference>
<dbReference type="Gene3D" id="1.10.287.110">
    <property type="entry name" value="DnaJ domain"/>
    <property type="match status" value="1"/>
</dbReference>
<dbReference type="SUPFAM" id="SSF46565">
    <property type="entry name" value="Chaperone J-domain"/>
    <property type="match status" value="1"/>
</dbReference>
<dbReference type="PROSITE" id="PS50076">
    <property type="entry name" value="DNAJ_2"/>
    <property type="match status" value="1"/>
</dbReference>
<comment type="caution">
    <text evidence="2">The sequence shown here is derived from an EMBL/GenBank/DDBJ whole genome shotgun (WGS) entry which is preliminary data.</text>
</comment>
<evidence type="ECO:0000313" key="3">
    <source>
        <dbReference type="Proteomes" id="UP000439113"/>
    </source>
</evidence>
<dbReference type="InterPro" id="IPR001623">
    <property type="entry name" value="DnaJ_domain"/>
</dbReference>
<sequence>MLGLLVLILILFGLRELGRAPPARVASMMRQGFAGIALFAAALMLARGQFAAALALAGVALAALGRSFPPFSRGKRGSAVDMEFDDFGVRDGAVRSGPFAGSRLSELSKSQCLALYAQCRAENPEALLALEAYFDRRFPGWRVTAQDDADARRGGGIRRAGEMSEQEAYETLGLRWGASADEIVRAHRTLMKERHPDHGGTTDGAARLNQAKDRLLRRHG</sequence>
<dbReference type="Proteomes" id="UP000439113">
    <property type="component" value="Unassembled WGS sequence"/>
</dbReference>
<dbReference type="InterPro" id="IPR036869">
    <property type="entry name" value="J_dom_sf"/>
</dbReference>
<evidence type="ECO:0000259" key="1">
    <source>
        <dbReference type="PROSITE" id="PS50076"/>
    </source>
</evidence>